<evidence type="ECO:0000256" key="4">
    <source>
        <dbReference type="ARBA" id="ARBA00022723"/>
    </source>
</evidence>
<sequence length="375" mass="42396">MSRTGGKGFPIINTSKRPTLKIHRQMNRRDCNMAKFRFTVGPWNVHEGNETFGPGIRPSIPLEEKIKTFAEIGMDGVQFHDDDAVPDMNNMTEQAIIDYAKDVKAMLDKYGLFAEFVAPRLWFDAHTNDGGFTASRKEDYDFAIWRALRSVDIAKALGTKKVQLWLAREGTLCAEGKNPVEKIIQMRDAFDTILKYDPDVQILIEPKPNEPIDRSYCGTAGHALAVGAQTVDPSRVGLCIESAHSILAGLDPAADMAFAIAWGKLWGVHLNDQNGIRYDQDKTFGAENLRADFNQVKVLYENNFGDNGECVGLDVKAMRTQPAEDCYRHIINSKRTFELLLEKVKKFDYKFQEECVKTQNFEKLEMYVIELLLNG</sequence>
<dbReference type="PANTHER" id="PTHR12110:SF52">
    <property type="entry name" value="XYLOSE ISOMERASE"/>
    <property type="match status" value="1"/>
</dbReference>
<dbReference type="InterPro" id="IPR001998">
    <property type="entry name" value="Xylose_isomerase"/>
</dbReference>
<reference evidence="10 11" key="1">
    <citation type="submission" date="2016-02" db="EMBL/GenBank/DDBJ databases">
        <authorList>
            <person name="Wen L."/>
            <person name="He K."/>
            <person name="Yang H."/>
        </authorList>
    </citation>
    <scope>NUCLEOTIDE SEQUENCE [LARGE SCALE GENOMIC DNA]</scope>
    <source>
        <strain evidence="10 11">DSM 22607</strain>
    </source>
</reference>
<dbReference type="PROSITE" id="PS51415">
    <property type="entry name" value="XYLOSE_ISOMERASE"/>
    <property type="match status" value="1"/>
</dbReference>
<dbReference type="PANTHER" id="PTHR12110">
    <property type="entry name" value="HYDROXYPYRUVATE ISOMERASE"/>
    <property type="match status" value="1"/>
</dbReference>
<comment type="subunit">
    <text evidence="8">Homotetramer.</text>
</comment>
<dbReference type="InterPro" id="IPR013022">
    <property type="entry name" value="Xyl_isomerase-like_TIM-brl"/>
</dbReference>
<keyword evidence="6 7" id="KW-0119">Carbohydrate metabolism</keyword>
<comment type="catalytic activity">
    <reaction evidence="7">
        <text>alpha-D-xylose = alpha-D-xylulofuranose</text>
        <dbReference type="Rhea" id="RHEA:22816"/>
        <dbReference type="ChEBI" id="CHEBI:28518"/>
        <dbReference type="ChEBI" id="CHEBI:188998"/>
        <dbReference type="EC" id="5.3.1.5"/>
    </reaction>
</comment>
<dbReference type="Proteomes" id="UP000070366">
    <property type="component" value="Unassembled WGS sequence"/>
</dbReference>
<dbReference type="GO" id="GO:0042732">
    <property type="term" value="P:D-xylose metabolic process"/>
    <property type="evidence" value="ECO:0007669"/>
    <property type="project" value="UniProtKB-KW"/>
</dbReference>
<feature type="domain" description="Xylose isomerase-like TIM barrel" evidence="9">
    <location>
        <begin position="69"/>
        <end position="285"/>
    </location>
</feature>
<keyword evidence="7" id="KW-0859">Xylose metabolism</keyword>
<evidence type="ECO:0000256" key="1">
    <source>
        <dbReference type="ARBA" id="ARBA00004496"/>
    </source>
</evidence>
<evidence type="ECO:0000256" key="2">
    <source>
        <dbReference type="ARBA" id="ARBA00018232"/>
    </source>
</evidence>
<dbReference type="PATRIC" id="fig|626937.4.peg.82"/>
<keyword evidence="5 7" id="KW-0413">Isomerase</keyword>
<protein>
    <recommendedName>
        <fullName evidence="2 7">Xylose isomerase</fullName>
        <ecNumber evidence="7">5.3.1.5</ecNumber>
    </recommendedName>
</protein>
<evidence type="ECO:0000259" key="9">
    <source>
        <dbReference type="Pfam" id="PF01261"/>
    </source>
</evidence>
<dbReference type="GO" id="GO:0046872">
    <property type="term" value="F:metal ion binding"/>
    <property type="evidence" value="ECO:0007669"/>
    <property type="project" value="UniProtKB-KW"/>
</dbReference>
<keyword evidence="11" id="KW-1185">Reference proteome</keyword>
<evidence type="ECO:0000313" key="11">
    <source>
        <dbReference type="Proteomes" id="UP000070366"/>
    </source>
</evidence>
<comment type="caution">
    <text evidence="10">The sequence shown here is derived from an EMBL/GenBank/DDBJ whole genome shotgun (WGS) entry which is preliminary data.</text>
</comment>
<dbReference type="InterPro" id="IPR036237">
    <property type="entry name" value="Xyl_isomerase-like_sf"/>
</dbReference>
<dbReference type="GO" id="GO:0005737">
    <property type="term" value="C:cytoplasm"/>
    <property type="evidence" value="ECO:0007669"/>
    <property type="project" value="UniProtKB-SubCell"/>
</dbReference>
<dbReference type="STRING" id="626937.HMPREF3293_00082"/>
<comment type="similarity">
    <text evidence="7">Belongs to the xylose isomerase family.</text>
</comment>
<keyword evidence="3" id="KW-0963">Cytoplasm</keyword>
<dbReference type="SUPFAM" id="SSF51658">
    <property type="entry name" value="Xylose isomerase-like"/>
    <property type="match status" value="1"/>
</dbReference>
<accession>A0A136Q8Z9</accession>
<dbReference type="AlphaFoldDB" id="A0A136Q8Z9"/>
<comment type="subcellular location">
    <subcellularLocation>
        <location evidence="1 8">Cytoplasm</location>
    </subcellularLocation>
</comment>
<dbReference type="Gene3D" id="3.20.20.150">
    <property type="entry name" value="Divalent-metal-dependent TIM barrel enzymes"/>
    <property type="match status" value="1"/>
</dbReference>
<name>A0A136Q8Z9_9FIRM</name>
<evidence type="ECO:0000256" key="3">
    <source>
        <dbReference type="ARBA" id="ARBA00022490"/>
    </source>
</evidence>
<dbReference type="EMBL" id="LSZW01000003">
    <property type="protein sequence ID" value="KXK67069.1"/>
    <property type="molecule type" value="Genomic_DNA"/>
</dbReference>
<evidence type="ECO:0000313" key="10">
    <source>
        <dbReference type="EMBL" id="KXK67069.1"/>
    </source>
</evidence>
<dbReference type="Pfam" id="PF01261">
    <property type="entry name" value="AP_endonuc_2"/>
    <property type="match status" value="1"/>
</dbReference>
<evidence type="ECO:0000256" key="5">
    <source>
        <dbReference type="ARBA" id="ARBA00023235"/>
    </source>
</evidence>
<dbReference type="EC" id="5.3.1.5" evidence="7"/>
<proteinExistence type="inferred from homology"/>
<evidence type="ECO:0000256" key="8">
    <source>
        <dbReference type="RuleBase" id="RU000610"/>
    </source>
</evidence>
<organism evidence="10 11">
    <name type="scientific">Christensenella minuta</name>
    <dbReference type="NCBI Taxonomy" id="626937"/>
    <lineage>
        <taxon>Bacteria</taxon>
        <taxon>Bacillati</taxon>
        <taxon>Bacillota</taxon>
        <taxon>Clostridia</taxon>
        <taxon>Christensenellales</taxon>
        <taxon>Christensenellaceae</taxon>
        <taxon>Christensenella</taxon>
    </lineage>
</organism>
<evidence type="ECO:0000256" key="7">
    <source>
        <dbReference type="RuleBase" id="RU000609"/>
    </source>
</evidence>
<keyword evidence="4 7" id="KW-0479">Metal-binding</keyword>
<dbReference type="InterPro" id="IPR050312">
    <property type="entry name" value="IolE/XylAMocC-like"/>
</dbReference>
<gene>
    <name evidence="10" type="ORF">HMPREF3293_00082</name>
</gene>
<dbReference type="PRINTS" id="PR00688">
    <property type="entry name" value="XYLOSISMRASE"/>
</dbReference>
<dbReference type="GO" id="GO:0009045">
    <property type="term" value="F:xylose isomerase activity"/>
    <property type="evidence" value="ECO:0007669"/>
    <property type="project" value="UniProtKB-EC"/>
</dbReference>
<evidence type="ECO:0000256" key="6">
    <source>
        <dbReference type="ARBA" id="ARBA00023277"/>
    </source>
</evidence>